<feature type="transmembrane region" description="Helical" evidence="1">
    <location>
        <begin position="294"/>
        <end position="315"/>
    </location>
</feature>
<feature type="transmembrane region" description="Helical" evidence="1">
    <location>
        <begin position="410"/>
        <end position="427"/>
    </location>
</feature>
<dbReference type="Pfam" id="PF10101">
    <property type="entry name" value="DUF2339"/>
    <property type="match status" value="1"/>
</dbReference>
<keyword evidence="1" id="KW-0812">Transmembrane</keyword>
<feature type="transmembrane region" description="Helical" evidence="1">
    <location>
        <begin position="472"/>
        <end position="491"/>
    </location>
</feature>
<dbReference type="Proteomes" id="UP000808337">
    <property type="component" value="Unassembled WGS sequence"/>
</dbReference>
<accession>A0A9D7SZR7</accession>
<evidence type="ECO:0000256" key="1">
    <source>
        <dbReference type="SAM" id="Phobius"/>
    </source>
</evidence>
<comment type="caution">
    <text evidence="2">The sequence shown here is derived from an EMBL/GenBank/DDBJ whole genome shotgun (WGS) entry which is preliminary data.</text>
</comment>
<evidence type="ECO:0000313" key="2">
    <source>
        <dbReference type="EMBL" id="MBK9985169.1"/>
    </source>
</evidence>
<keyword evidence="1" id="KW-1133">Transmembrane helix</keyword>
<dbReference type="PANTHER" id="PTHR38434:SF1">
    <property type="entry name" value="BLL2549 PROTEIN"/>
    <property type="match status" value="1"/>
</dbReference>
<feature type="transmembrane region" description="Helical" evidence="1">
    <location>
        <begin position="358"/>
        <end position="377"/>
    </location>
</feature>
<dbReference type="InterPro" id="IPR014600">
    <property type="entry name" value="UCP035905_mem"/>
</dbReference>
<feature type="transmembrane region" description="Helical" evidence="1">
    <location>
        <begin position="137"/>
        <end position="156"/>
    </location>
</feature>
<feature type="transmembrane region" description="Helical" evidence="1">
    <location>
        <begin position="710"/>
        <end position="729"/>
    </location>
</feature>
<protein>
    <submittedName>
        <fullName evidence="2">DUF2339 domain-containing protein</fullName>
    </submittedName>
</protein>
<feature type="transmembrane region" description="Helical" evidence="1">
    <location>
        <begin position="598"/>
        <end position="619"/>
    </location>
</feature>
<feature type="transmembrane region" description="Helical" evidence="1">
    <location>
        <begin position="386"/>
        <end position="404"/>
    </location>
</feature>
<feature type="transmembrane region" description="Helical" evidence="1">
    <location>
        <begin position="639"/>
        <end position="657"/>
    </location>
</feature>
<feature type="transmembrane region" description="Helical" evidence="1">
    <location>
        <begin position="327"/>
        <end position="346"/>
    </location>
</feature>
<feature type="transmembrane region" description="Helical" evidence="1">
    <location>
        <begin position="168"/>
        <end position="188"/>
    </location>
</feature>
<dbReference type="InterPro" id="IPR019286">
    <property type="entry name" value="DUF2339_TM"/>
</dbReference>
<feature type="transmembrane region" description="Helical" evidence="1">
    <location>
        <begin position="194"/>
        <end position="214"/>
    </location>
</feature>
<dbReference type="PANTHER" id="PTHR38434">
    <property type="entry name" value="BLL2549 PROTEIN"/>
    <property type="match status" value="1"/>
</dbReference>
<reference evidence="2 3" key="1">
    <citation type="submission" date="2020-10" db="EMBL/GenBank/DDBJ databases">
        <title>Connecting structure to function with the recovery of over 1000 high-quality activated sludge metagenome-assembled genomes encoding full-length rRNA genes using long-read sequencing.</title>
        <authorList>
            <person name="Singleton C.M."/>
            <person name="Petriglieri F."/>
            <person name="Kristensen J.M."/>
            <person name="Kirkegaard R.H."/>
            <person name="Michaelsen T.Y."/>
            <person name="Andersen M.H."/>
            <person name="Karst S.M."/>
            <person name="Dueholm M.S."/>
            <person name="Nielsen P.H."/>
            <person name="Albertsen M."/>
        </authorList>
    </citation>
    <scope>NUCLEOTIDE SEQUENCE [LARGE SCALE GENOMIC DNA]</scope>
    <source>
        <strain evidence="2">Ribe_18-Q3-R11-54_MAXAC.273</strain>
    </source>
</reference>
<name>A0A9D7SZR7_9BACT</name>
<feature type="transmembrane region" description="Helical" evidence="1">
    <location>
        <begin position="761"/>
        <end position="781"/>
    </location>
</feature>
<feature type="transmembrane region" description="Helical" evidence="1">
    <location>
        <begin position="512"/>
        <end position="529"/>
    </location>
</feature>
<keyword evidence="1" id="KW-0472">Membrane</keyword>
<feature type="transmembrane region" description="Helical" evidence="1">
    <location>
        <begin position="221"/>
        <end position="238"/>
    </location>
</feature>
<proteinExistence type="predicted"/>
<dbReference type="PIRSF" id="PIRSF035905">
    <property type="entry name" value="UCP035905_mp"/>
    <property type="match status" value="1"/>
</dbReference>
<feature type="transmembrane region" description="Helical" evidence="1">
    <location>
        <begin position="569"/>
        <end position="586"/>
    </location>
</feature>
<organism evidence="2 3">
    <name type="scientific">Candidatus Opimibacter skivensis</name>
    <dbReference type="NCBI Taxonomy" id="2982028"/>
    <lineage>
        <taxon>Bacteria</taxon>
        <taxon>Pseudomonadati</taxon>
        <taxon>Bacteroidota</taxon>
        <taxon>Saprospiria</taxon>
        <taxon>Saprospirales</taxon>
        <taxon>Saprospiraceae</taxon>
        <taxon>Candidatus Opimibacter</taxon>
    </lineage>
</organism>
<dbReference type="AlphaFoldDB" id="A0A9D7SZR7"/>
<evidence type="ECO:0000313" key="3">
    <source>
        <dbReference type="Proteomes" id="UP000808337"/>
    </source>
</evidence>
<dbReference type="EMBL" id="JADKGY010000033">
    <property type="protein sequence ID" value="MBK9985169.1"/>
    <property type="molecule type" value="Genomic_DNA"/>
</dbReference>
<feature type="transmembrane region" description="Helical" evidence="1">
    <location>
        <begin position="112"/>
        <end position="131"/>
    </location>
</feature>
<feature type="transmembrane region" description="Helical" evidence="1">
    <location>
        <begin position="736"/>
        <end position="755"/>
    </location>
</feature>
<feature type="transmembrane region" description="Helical" evidence="1">
    <location>
        <begin position="269"/>
        <end position="288"/>
    </location>
</feature>
<feature type="transmembrane region" description="Helical" evidence="1">
    <location>
        <begin position="439"/>
        <end position="460"/>
    </location>
</feature>
<feature type="transmembrane region" description="Helical" evidence="1">
    <location>
        <begin position="677"/>
        <end position="698"/>
    </location>
</feature>
<gene>
    <name evidence="2" type="ORF">IPP15_22890</name>
</gene>
<feature type="transmembrane region" description="Helical" evidence="1">
    <location>
        <begin position="244"/>
        <end position="262"/>
    </location>
</feature>
<sequence length="789" mass="90844">MSENAPHINELLEKLDVLLKRQDDFSREIHELRTQIIRLKTADEPKEETTQPAIEETYVTPISEQRKINVPPPIPFSNEVKPIVEEQLIPSSQTNTSPDKKSDLEKFIGENLINKIGIAITVIGVAIGAKYSIDHDLISPLTRIILGYMMGLGLMGTGMKLRKNYENFSAVLESGAIAIMYFITYAAYSFYGLMPMVAAFVLMVVFTVFTVVTAIKYNSQVIAIIGLVGAYAVPFLLSEGSGNAEVLFSYMAIINIGILFIAIKKYWKILYYSSFILTWIIFTGWVFTDYEPSLHFSLAFIFLAIFFFTFYFIFLAYKLIKKEKFEFGDIVVLLGNSFIFYGIGYYMLNDSQDNSRLLGLFTLCTAVIHFIVAVLIYRQRLADRNLFFLVAGLFLIFITIAIPVQLDGNWVTLLWTGEAALLFWIGRTNDVPMYERLSFPLMALAFLSLLSDWTSLYDVYQSNIITTTVTPFININFLTSVLFIGAFFFITQINSDEKYKTEIYPSKQLGKMLDFVLPTLLLVVLYFSIRMEISFYFQQMYSASVKEITSPGDDYSHNIWNDDLNNFRITWIINYSLLFFSVLFYLKRKMFSNITVRWILLSLGIIVLFSFLTLGLYILSELRENYLDQTLSEYYQHSSFNIVIRYITLVFAGLFLFSLHRFITTFSESPSYTKLKIFYELILSMAIIWIATSELLSWMDIMKSTQSYKLVLSILWGLCSLILVILGIWKDKKHLRIAAILLFAATLLKLFFYDILELSTISKTIVFVVLGILLLIISFLYNKYTHKIK</sequence>